<protein>
    <recommendedName>
        <fullName evidence="4">Arrestin-like N-terminal domain-containing protein</fullName>
    </recommendedName>
</protein>
<gene>
    <name evidence="2" type="ORF">Clacol_006797</name>
</gene>
<feature type="compositionally biased region" description="Low complexity" evidence="1">
    <location>
        <begin position="484"/>
        <end position="505"/>
    </location>
</feature>
<feature type="region of interest" description="Disordered" evidence="1">
    <location>
        <begin position="592"/>
        <end position="623"/>
    </location>
</feature>
<comment type="caution">
    <text evidence="2">The sequence shown here is derived from an EMBL/GenBank/DDBJ whole genome shotgun (WGS) entry which is preliminary data.</text>
</comment>
<feature type="compositionally biased region" description="Low complexity" evidence="1">
    <location>
        <begin position="545"/>
        <end position="565"/>
    </location>
</feature>
<sequence length="639" mass="70814">MPISISIEPLSSCLDMYDSPDTLSAYSLSGHVSIKHTSSIFGLAKQPSQDLFLASLELSFEGQSELIINGLGYIPLRIFTLSEELISSKQPIPISSNEQNAEWRIVFNLALPGWLPATCLFGDNDEKNVASVTYGLSARARFLSTGEFEESLPSSSISSGTNVWNNLCSVVRRNPNKPRIVNAEHVSIHINRYISLPVNPEESGHSVSPFPTSTFAVQATPSHSTSIPSDILRSVQLHAIVPSRISMCDDSVPLTIRLRCRYEDPRIRNNLKVYSLETDIVQVEKYHTSPAPTYTSRFPLPPLSEQPPRVPLRTPHSHLNNLFDFGLVATPSAGKLVPHECSLVPPGASRTFKAHGSNGKPEGASFEDGWVRMEVDIPVIRDISETKHPSKRITTDGPLFEVYHQMRIRVTVGYEHLGGIAMDDLAFVIPLEFVNVQPRTTSPLGSPFFPIAAQIYNHSRRLTTSPIPIPHSHIVQRNSRNDRSCGSLSRSSTSSSRPYTPSLSTLPAYNQLYTENGYRRDELFCDLPVYREKVPSPLVIARGPCSSTSSLNSSCPSLRNSPSSTPDSPRSLSGLVPPPELLTRLQNRADNELQNKRPKYRETLPRSEDVLDIRGPRSNGTRRPLLELPENDIRYGVTI</sequence>
<evidence type="ECO:0000256" key="1">
    <source>
        <dbReference type="SAM" id="MobiDB-lite"/>
    </source>
</evidence>
<name>A0AAV5AD35_9AGAM</name>
<dbReference type="AlphaFoldDB" id="A0AAV5AD35"/>
<proteinExistence type="predicted"/>
<evidence type="ECO:0008006" key="4">
    <source>
        <dbReference type="Google" id="ProtNLM"/>
    </source>
</evidence>
<feature type="region of interest" description="Disordered" evidence="1">
    <location>
        <begin position="463"/>
        <end position="505"/>
    </location>
</feature>
<reference evidence="2" key="1">
    <citation type="submission" date="2021-10" db="EMBL/GenBank/DDBJ databases">
        <title>De novo Genome Assembly of Clathrus columnatus (Basidiomycota, Fungi) Using Illumina and Nanopore Sequence Data.</title>
        <authorList>
            <person name="Ogiso-Tanaka E."/>
            <person name="Itagaki H."/>
            <person name="Hosoya T."/>
            <person name="Hosaka K."/>
        </authorList>
    </citation>
    <scope>NUCLEOTIDE SEQUENCE</scope>
    <source>
        <strain evidence="2">MO-923</strain>
    </source>
</reference>
<evidence type="ECO:0000313" key="3">
    <source>
        <dbReference type="Proteomes" id="UP001050691"/>
    </source>
</evidence>
<feature type="compositionally biased region" description="Basic and acidic residues" evidence="1">
    <location>
        <begin position="592"/>
        <end position="615"/>
    </location>
</feature>
<evidence type="ECO:0000313" key="2">
    <source>
        <dbReference type="EMBL" id="GJJ12554.1"/>
    </source>
</evidence>
<keyword evidence="3" id="KW-1185">Reference proteome</keyword>
<organism evidence="2 3">
    <name type="scientific">Clathrus columnatus</name>
    <dbReference type="NCBI Taxonomy" id="1419009"/>
    <lineage>
        <taxon>Eukaryota</taxon>
        <taxon>Fungi</taxon>
        <taxon>Dikarya</taxon>
        <taxon>Basidiomycota</taxon>
        <taxon>Agaricomycotina</taxon>
        <taxon>Agaricomycetes</taxon>
        <taxon>Phallomycetidae</taxon>
        <taxon>Phallales</taxon>
        <taxon>Clathraceae</taxon>
        <taxon>Clathrus</taxon>
    </lineage>
</organism>
<feature type="region of interest" description="Disordered" evidence="1">
    <location>
        <begin position="545"/>
        <end position="578"/>
    </location>
</feature>
<dbReference type="EMBL" id="BPWL01000007">
    <property type="protein sequence ID" value="GJJ12554.1"/>
    <property type="molecule type" value="Genomic_DNA"/>
</dbReference>
<dbReference type="Proteomes" id="UP001050691">
    <property type="component" value="Unassembled WGS sequence"/>
</dbReference>
<accession>A0AAV5AD35</accession>